<dbReference type="SMART" id="SM00389">
    <property type="entry name" value="HOX"/>
    <property type="match status" value="1"/>
</dbReference>
<feature type="compositionally biased region" description="Low complexity" evidence="10">
    <location>
        <begin position="283"/>
        <end position="305"/>
    </location>
</feature>
<comment type="caution">
    <text evidence="12">The sequence shown here is derived from an EMBL/GenBank/DDBJ whole genome shotgun (WGS) entry which is preliminary data.</text>
</comment>
<feature type="compositionally biased region" description="Low complexity" evidence="10">
    <location>
        <begin position="235"/>
        <end position="244"/>
    </location>
</feature>
<gene>
    <name evidence="12" type="primary">HOXB7</name>
    <name evidence="12" type="ORF">DERF_008641</name>
</gene>
<dbReference type="Proteomes" id="UP000790347">
    <property type="component" value="Unassembled WGS sequence"/>
</dbReference>
<feature type="compositionally biased region" description="Low complexity" evidence="10">
    <location>
        <begin position="99"/>
        <end position="112"/>
    </location>
</feature>
<keyword evidence="5 7" id="KW-0371">Homeobox</keyword>
<dbReference type="Pfam" id="PF00046">
    <property type="entry name" value="Homeodomain"/>
    <property type="match status" value="1"/>
</dbReference>
<evidence type="ECO:0000256" key="6">
    <source>
        <dbReference type="ARBA" id="ARBA00023242"/>
    </source>
</evidence>
<dbReference type="InterPro" id="IPR001356">
    <property type="entry name" value="HD"/>
</dbReference>
<dbReference type="GO" id="GO:0000978">
    <property type="term" value="F:RNA polymerase II cis-regulatory region sequence-specific DNA binding"/>
    <property type="evidence" value="ECO:0007669"/>
    <property type="project" value="TreeGrafter"/>
</dbReference>
<feature type="compositionally biased region" description="Polar residues" evidence="10">
    <location>
        <begin position="431"/>
        <end position="440"/>
    </location>
</feature>
<dbReference type="InterPro" id="IPR017970">
    <property type="entry name" value="Homeobox_CS"/>
</dbReference>
<evidence type="ECO:0000256" key="7">
    <source>
        <dbReference type="PROSITE-ProRule" id="PRU00108"/>
    </source>
</evidence>
<dbReference type="FunFam" id="1.10.10.60:FF:000017">
    <property type="entry name" value="Homeobox protein antennapedia"/>
    <property type="match status" value="1"/>
</dbReference>
<comment type="similarity">
    <text evidence="2 9">Belongs to the Antp homeobox family.</text>
</comment>
<dbReference type="GO" id="GO:0000981">
    <property type="term" value="F:DNA-binding transcription factor activity, RNA polymerase II-specific"/>
    <property type="evidence" value="ECO:0007669"/>
    <property type="project" value="InterPro"/>
</dbReference>
<feature type="region of interest" description="Disordered" evidence="10">
    <location>
        <begin position="20"/>
        <end position="165"/>
    </location>
</feature>
<dbReference type="InterPro" id="IPR009057">
    <property type="entry name" value="Homeodomain-like_sf"/>
</dbReference>
<dbReference type="CDD" id="cd00086">
    <property type="entry name" value="homeodomain"/>
    <property type="match status" value="1"/>
</dbReference>
<dbReference type="InterPro" id="IPR001827">
    <property type="entry name" value="Homeobox_Antennapedia_CS"/>
</dbReference>
<protein>
    <submittedName>
        <fullName evidence="12">Homeotic antennapedia protein</fullName>
    </submittedName>
</protein>
<feature type="compositionally biased region" description="Low complexity" evidence="10">
    <location>
        <begin position="211"/>
        <end position="226"/>
    </location>
</feature>
<dbReference type="PRINTS" id="PR00025">
    <property type="entry name" value="ANTENNAPEDIA"/>
</dbReference>
<proteinExistence type="inferred from homology"/>
<feature type="DNA-binding region" description="Homeobox" evidence="7">
    <location>
        <begin position="453"/>
        <end position="512"/>
    </location>
</feature>
<feature type="compositionally biased region" description="Low complexity" evidence="10">
    <location>
        <begin position="131"/>
        <end position="145"/>
    </location>
</feature>
<dbReference type="Gene3D" id="1.10.10.60">
    <property type="entry name" value="Homeodomain-like"/>
    <property type="match status" value="1"/>
</dbReference>
<name>A0A922L4I4_DERFA</name>
<dbReference type="InterPro" id="IPR050296">
    <property type="entry name" value="Antp_homeobox"/>
</dbReference>
<reference evidence="12" key="1">
    <citation type="submission" date="2013-05" db="EMBL/GenBank/DDBJ databases">
        <authorList>
            <person name="Yim A.K.Y."/>
            <person name="Chan T.F."/>
            <person name="Ji K.M."/>
            <person name="Liu X.Y."/>
            <person name="Zhou J.W."/>
            <person name="Li R.Q."/>
            <person name="Yang K.Y."/>
            <person name="Li J."/>
            <person name="Li M."/>
            <person name="Law P.T.W."/>
            <person name="Wu Y.L."/>
            <person name="Cai Z.L."/>
            <person name="Qin H."/>
            <person name="Bao Y."/>
            <person name="Leung R.K.K."/>
            <person name="Ng P.K.S."/>
            <person name="Zou J."/>
            <person name="Zhong X.J."/>
            <person name="Ran P.X."/>
            <person name="Zhong N.S."/>
            <person name="Liu Z.G."/>
            <person name="Tsui S.K.W."/>
        </authorList>
    </citation>
    <scope>NUCLEOTIDE SEQUENCE</scope>
    <source>
        <strain evidence="12">Derf</strain>
        <tissue evidence="12">Whole organism</tissue>
    </source>
</reference>
<organism evidence="12 13">
    <name type="scientific">Dermatophagoides farinae</name>
    <name type="common">American house dust mite</name>
    <dbReference type="NCBI Taxonomy" id="6954"/>
    <lineage>
        <taxon>Eukaryota</taxon>
        <taxon>Metazoa</taxon>
        <taxon>Ecdysozoa</taxon>
        <taxon>Arthropoda</taxon>
        <taxon>Chelicerata</taxon>
        <taxon>Arachnida</taxon>
        <taxon>Acari</taxon>
        <taxon>Acariformes</taxon>
        <taxon>Sarcoptiformes</taxon>
        <taxon>Astigmata</taxon>
        <taxon>Psoroptidia</taxon>
        <taxon>Analgoidea</taxon>
        <taxon>Pyroglyphidae</taxon>
        <taxon>Dermatophagoidinae</taxon>
        <taxon>Dermatophagoides</taxon>
    </lineage>
</organism>
<feature type="compositionally biased region" description="Low complexity" evidence="10">
    <location>
        <begin position="313"/>
        <end position="352"/>
    </location>
</feature>
<dbReference type="GO" id="GO:0005634">
    <property type="term" value="C:nucleus"/>
    <property type="evidence" value="ECO:0007669"/>
    <property type="project" value="UniProtKB-SubCell"/>
</dbReference>
<evidence type="ECO:0000256" key="1">
    <source>
        <dbReference type="ARBA" id="ARBA00004123"/>
    </source>
</evidence>
<dbReference type="SUPFAM" id="SSF46689">
    <property type="entry name" value="Homeodomain-like"/>
    <property type="match status" value="1"/>
</dbReference>
<feature type="region of interest" description="Disordered" evidence="10">
    <location>
        <begin position="414"/>
        <end position="440"/>
    </location>
</feature>
<comment type="subcellular location">
    <subcellularLocation>
        <location evidence="1 7 8">Nucleus</location>
    </subcellularLocation>
</comment>
<evidence type="ECO:0000313" key="12">
    <source>
        <dbReference type="EMBL" id="KAH9518038.1"/>
    </source>
</evidence>
<evidence type="ECO:0000256" key="3">
    <source>
        <dbReference type="ARBA" id="ARBA00022473"/>
    </source>
</evidence>
<dbReference type="EMBL" id="ASGP02000003">
    <property type="protein sequence ID" value="KAH9518038.1"/>
    <property type="molecule type" value="Genomic_DNA"/>
</dbReference>
<evidence type="ECO:0000256" key="10">
    <source>
        <dbReference type="SAM" id="MobiDB-lite"/>
    </source>
</evidence>
<keyword evidence="4 7" id="KW-0238">DNA-binding</keyword>
<evidence type="ECO:0000256" key="9">
    <source>
        <dbReference type="RuleBase" id="RU004442"/>
    </source>
</evidence>
<dbReference type="InterPro" id="IPR017995">
    <property type="entry name" value="Homeobox_antennapedia"/>
</dbReference>
<keyword evidence="13" id="KW-1185">Reference proteome</keyword>
<accession>A0A922L4I4</accession>
<keyword evidence="6 7" id="KW-0539">Nucleus</keyword>
<feature type="compositionally biased region" description="Polar residues" evidence="10">
    <location>
        <begin position="245"/>
        <end position="259"/>
    </location>
</feature>
<dbReference type="GO" id="GO:0000122">
    <property type="term" value="P:negative regulation of transcription by RNA polymerase II"/>
    <property type="evidence" value="ECO:0007669"/>
    <property type="project" value="TreeGrafter"/>
</dbReference>
<feature type="region of interest" description="Disordered" evidence="10">
    <location>
        <begin position="514"/>
        <end position="543"/>
    </location>
</feature>
<dbReference type="PROSITE" id="PS00032">
    <property type="entry name" value="ANTENNAPEDIA"/>
    <property type="match status" value="1"/>
</dbReference>
<evidence type="ECO:0000259" key="11">
    <source>
        <dbReference type="PROSITE" id="PS50071"/>
    </source>
</evidence>
<evidence type="ECO:0000256" key="5">
    <source>
        <dbReference type="ARBA" id="ARBA00023155"/>
    </source>
</evidence>
<dbReference type="AlphaFoldDB" id="A0A922L4I4"/>
<feature type="compositionally biased region" description="Basic residues" evidence="10">
    <location>
        <begin position="57"/>
        <end position="98"/>
    </location>
</feature>
<evidence type="ECO:0000256" key="8">
    <source>
        <dbReference type="RuleBase" id="RU000682"/>
    </source>
</evidence>
<dbReference type="PANTHER" id="PTHR45659:SF4">
    <property type="entry name" value="HOMEOBOX PROTEIN ABDOMINAL-A"/>
    <property type="match status" value="1"/>
</dbReference>
<dbReference type="GO" id="GO:0009952">
    <property type="term" value="P:anterior/posterior pattern specification"/>
    <property type="evidence" value="ECO:0007669"/>
    <property type="project" value="TreeGrafter"/>
</dbReference>
<dbReference type="InterPro" id="IPR020479">
    <property type="entry name" value="HD_metazoa"/>
</dbReference>
<dbReference type="PANTHER" id="PTHR45659">
    <property type="entry name" value="HOMEOBOX PROTEIN HOX"/>
    <property type="match status" value="1"/>
</dbReference>
<dbReference type="PROSITE" id="PS50071">
    <property type="entry name" value="HOMEOBOX_2"/>
    <property type="match status" value="1"/>
</dbReference>
<keyword evidence="3" id="KW-0217">Developmental protein</keyword>
<reference evidence="12" key="2">
    <citation type="journal article" date="2022" name="Res Sq">
        <title>Comparative Genomics Reveals Insights into the Divergent Evolution of Astigmatic Mites and Household Pest Adaptations.</title>
        <authorList>
            <person name="Xiong Q."/>
            <person name="Wan A.T.-Y."/>
            <person name="Liu X.-Y."/>
            <person name="Fung C.S.-H."/>
            <person name="Xiao X."/>
            <person name="Malainual N."/>
            <person name="Hou J."/>
            <person name="Wang L."/>
            <person name="Wang M."/>
            <person name="Yang K."/>
            <person name="Cui Y."/>
            <person name="Leung E."/>
            <person name="Nong W."/>
            <person name="Shin S.-K."/>
            <person name="Au S."/>
            <person name="Jeong K.Y."/>
            <person name="Chew F.T."/>
            <person name="Hui J."/>
            <person name="Leung T.F."/>
            <person name="Tungtrongchitr A."/>
            <person name="Zhong N."/>
            <person name="Liu Z."/>
            <person name="Tsui S."/>
        </authorList>
    </citation>
    <scope>NUCLEOTIDE SEQUENCE</scope>
    <source>
        <strain evidence="12">Derf</strain>
        <tissue evidence="12">Whole organism</tissue>
    </source>
</reference>
<feature type="region of interest" description="Disordered" evidence="10">
    <location>
        <begin position="178"/>
        <end position="380"/>
    </location>
</feature>
<feature type="domain" description="Homeobox" evidence="11">
    <location>
        <begin position="451"/>
        <end position="511"/>
    </location>
</feature>
<dbReference type="PRINTS" id="PR00024">
    <property type="entry name" value="HOMEOBOX"/>
</dbReference>
<evidence type="ECO:0000256" key="2">
    <source>
        <dbReference type="ARBA" id="ARBA00009107"/>
    </source>
</evidence>
<feature type="compositionally biased region" description="Gly residues" evidence="10">
    <location>
        <begin position="526"/>
        <end position="543"/>
    </location>
</feature>
<dbReference type="PROSITE" id="PS00027">
    <property type="entry name" value="HOMEOBOX_1"/>
    <property type="match status" value="1"/>
</dbReference>
<sequence>MCDSMTPQYHFAQTATTTLPTYLGHNNSSNSPPHHNHNHNQHTPPPPQIPPQSSSSSHHHPHPSSHHHHHHHQHDHNHNHHQPHHTQTMYHHHHHHPQNHNSHPHSIISSTHGVSVGPPVPSHHHSHHHQQQQQLQHSNHHLMMMDPHHPHHHHHHILSTANPYGGHFTNGDLAIVVQQQQQQQQQQHSNLPLCLDNGGGGRTNHLSLNASPPNQQQQLLYPTTTHTPPPPHTPNPQHQPQSSPVSSIHYGNNGNSSGQPYPRFPPYDCIKTEPQQLIKHSDTPTGSVSNNNNNNSITQTNSQPNDPTSPFYPNNTSTPNANANNNSATTPTSCSNSQQQQQQAQIPSLAATAPPPSSYDCSGRGSITPPSLDGSNGGFGSCKILSDGSITPLGPNSSPSPNSSLHLHHQQQIYGIDNNGGGHSLGAAGSPGQQSRSAISSPIYPWMRSQFERKRGRQTYTRYQTLELEKEFHFNRYLTRRRRIEIAHSLCLTERQIKIWFQNRRMKWKKENKTKIDHQNQQGIPIGTGGGPPGSNGSVVGGGSCMDLNHIDNGHRG</sequence>
<feature type="compositionally biased region" description="Low complexity" evidence="10">
    <location>
        <begin position="178"/>
        <end position="187"/>
    </location>
</feature>
<evidence type="ECO:0000313" key="13">
    <source>
        <dbReference type="Proteomes" id="UP000790347"/>
    </source>
</evidence>
<evidence type="ECO:0000256" key="4">
    <source>
        <dbReference type="ARBA" id="ARBA00023125"/>
    </source>
</evidence>